<dbReference type="CDD" id="cd12108">
    <property type="entry name" value="Hr-like"/>
    <property type="match status" value="1"/>
</dbReference>
<evidence type="ECO:0000313" key="3">
    <source>
        <dbReference type="EMBL" id="SDR67253.1"/>
    </source>
</evidence>
<dbReference type="Gene3D" id="1.20.120.520">
    <property type="entry name" value="nmb1532 protein domain like"/>
    <property type="match status" value="1"/>
</dbReference>
<sequence>MVQQLPSTGDGERPPPGAGCDTSELRIIHAIYREDFARAGELVRATPAADARRVRLIAGHLDALVEDLGVHHRLEDEHIWDRLEQRAPACRAHVGRMRDQHARIAELLERVREAVAAWRAAPSEPEALIDALERTRTVLIDHLGDEERDVVPVAARVMTQGEWDGIREAAMREGRPSTMMMIELDRVRRQFAAEGREAEFMEQLPQPVRLAFRLFGRRQADRRWRAIYGPR</sequence>
<gene>
    <name evidence="3" type="ORF">SAMN04489719_0270</name>
</gene>
<dbReference type="InterPro" id="IPR012312">
    <property type="entry name" value="Hemerythrin-like"/>
</dbReference>
<dbReference type="PANTHER" id="PTHR39966">
    <property type="entry name" value="BLL2471 PROTEIN-RELATED"/>
    <property type="match status" value="1"/>
</dbReference>
<feature type="region of interest" description="Disordered" evidence="1">
    <location>
        <begin position="1"/>
        <end position="20"/>
    </location>
</feature>
<evidence type="ECO:0000259" key="2">
    <source>
        <dbReference type="Pfam" id="PF01814"/>
    </source>
</evidence>
<dbReference type="PANTHER" id="PTHR39966:SF1">
    <property type="entry name" value="HEMERYTHRIN-LIKE DOMAIN-CONTAINING PROTEIN"/>
    <property type="match status" value="1"/>
</dbReference>
<organism evidence="3 4">
    <name type="scientific">Agrococcus carbonis</name>
    <dbReference type="NCBI Taxonomy" id="684552"/>
    <lineage>
        <taxon>Bacteria</taxon>
        <taxon>Bacillati</taxon>
        <taxon>Actinomycetota</taxon>
        <taxon>Actinomycetes</taxon>
        <taxon>Micrococcales</taxon>
        <taxon>Microbacteriaceae</taxon>
        <taxon>Agrococcus</taxon>
    </lineage>
</organism>
<dbReference type="GO" id="GO:0005886">
    <property type="term" value="C:plasma membrane"/>
    <property type="evidence" value="ECO:0007669"/>
    <property type="project" value="TreeGrafter"/>
</dbReference>
<evidence type="ECO:0000313" key="4">
    <source>
        <dbReference type="Proteomes" id="UP000199649"/>
    </source>
</evidence>
<dbReference type="STRING" id="684552.SAMN04489719_0270"/>
<dbReference type="Pfam" id="PF01814">
    <property type="entry name" value="Hemerythrin"/>
    <property type="match status" value="1"/>
</dbReference>
<proteinExistence type="predicted"/>
<name>A0A1H1KYA5_9MICO</name>
<keyword evidence="4" id="KW-1185">Reference proteome</keyword>
<evidence type="ECO:0000256" key="1">
    <source>
        <dbReference type="SAM" id="MobiDB-lite"/>
    </source>
</evidence>
<dbReference type="Proteomes" id="UP000199649">
    <property type="component" value="Chromosome I"/>
</dbReference>
<dbReference type="EMBL" id="LT629734">
    <property type="protein sequence ID" value="SDR67253.1"/>
    <property type="molecule type" value="Genomic_DNA"/>
</dbReference>
<dbReference type="OrthoDB" id="5197650at2"/>
<dbReference type="RefSeq" id="WP_092665177.1">
    <property type="nucleotide sequence ID" value="NZ_LT629734.1"/>
</dbReference>
<reference evidence="4" key="1">
    <citation type="submission" date="2016-10" db="EMBL/GenBank/DDBJ databases">
        <authorList>
            <person name="Varghese N."/>
            <person name="Submissions S."/>
        </authorList>
    </citation>
    <scope>NUCLEOTIDE SEQUENCE [LARGE SCALE GENOMIC DNA]</scope>
    <source>
        <strain evidence="4">DSM 22965</strain>
    </source>
</reference>
<feature type="domain" description="Hemerythrin-like" evidence="2">
    <location>
        <begin position="25"/>
        <end position="153"/>
    </location>
</feature>
<accession>A0A1H1KYA5</accession>
<protein>
    <submittedName>
        <fullName evidence="3">Hemerythrin HHE cation binding domain-containing protein</fullName>
    </submittedName>
</protein>
<dbReference type="AlphaFoldDB" id="A0A1H1KYA5"/>